<gene>
    <name evidence="2" type="ORF">BN1723_003641</name>
</gene>
<dbReference type="EMBL" id="CVQI01022224">
    <property type="protein sequence ID" value="CRK29776.1"/>
    <property type="molecule type" value="Genomic_DNA"/>
</dbReference>
<proteinExistence type="predicted"/>
<accession>A0A0G4M6A0</accession>
<evidence type="ECO:0000313" key="2">
    <source>
        <dbReference type="EMBL" id="CRK29776.1"/>
    </source>
</evidence>
<evidence type="ECO:0000256" key="1">
    <source>
        <dbReference type="SAM" id="MobiDB-lite"/>
    </source>
</evidence>
<sequence length="107" mass="10876">MGELAALLLDDDLLGAVPAAAVAPVVTAEIGAAVAHADGTSAGLLILLVRLSLRYESLVGRGRQLVHGIGGSLGDIRVARNGGHSGGGYLGKSEEDRQDGRRGLHET</sequence>
<name>A0A0G4M6A0_VERLO</name>
<organism evidence="2 3">
    <name type="scientific">Verticillium longisporum</name>
    <name type="common">Verticillium dahliae var. longisporum</name>
    <dbReference type="NCBI Taxonomy" id="100787"/>
    <lineage>
        <taxon>Eukaryota</taxon>
        <taxon>Fungi</taxon>
        <taxon>Dikarya</taxon>
        <taxon>Ascomycota</taxon>
        <taxon>Pezizomycotina</taxon>
        <taxon>Sordariomycetes</taxon>
        <taxon>Hypocreomycetidae</taxon>
        <taxon>Glomerellales</taxon>
        <taxon>Plectosphaerellaceae</taxon>
        <taxon>Verticillium</taxon>
    </lineage>
</organism>
<reference evidence="3" key="1">
    <citation type="submission" date="2015-05" db="EMBL/GenBank/DDBJ databases">
        <authorList>
            <person name="Fogelqvist Johan"/>
        </authorList>
    </citation>
    <scope>NUCLEOTIDE SEQUENCE [LARGE SCALE GENOMIC DNA]</scope>
</reference>
<dbReference type="AlphaFoldDB" id="A0A0G4M6A0"/>
<feature type="region of interest" description="Disordered" evidence="1">
    <location>
        <begin position="84"/>
        <end position="107"/>
    </location>
</feature>
<evidence type="ECO:0000313" key="3">
    <source>
        <dbReference type="Proteomes" id="UP000045706"/>
    </source>
</evidence>
<dbReference type="Proteomes" id="UP000045706">
    <property type="component" value="Unassembled WGS sequence"/>
</dbReference>
<feature type="compositionally biased region" description="Basic and acidic residues" evidence="1">
    <location>
        <begin position="92"/>
        <end position="107"/>
    </location>
</feature>
<protein>
    <submittedName>
        <fullName evidence="2">Uncharacterized protein</fullName>
    </submittedName>
</protein>